<dbReference type="PROSITE" id="PS50011">
    <property type="entry name" value="PROTEIN_KINASE_DOM"/>
    <property type="match status" value="1"/>
</dbReference>
<dbReference type="AlphaFoldDB" id="A0A9P6ZX44"/>
<comment type="caution">
    <text evidence="2">The sequence shown here is derived from an EMBL/GenBank/DDBJ whole genome shotgun (WGS) entry which is preliminary data.</text>
</comment>
<evidence type="ECO:0000259" key="1">
    <source>
        <dbReference type="PROSITE" id="PS50011"/>
    </source>
</evidence>
<dbReference type="InterPro" id="IPR008266">
    <property type="entry name" value="Tyr_kinase_AS"/>
</dbReference>
<dbReference type="GO" id="GO:0004674">
    <property type="term" value="F:protein serine/threonine kinase activity"/>
    <property type="evidence" value="ECO:0007669"/>
    <property type="project" value="TreeGrafter"/>
</dbReference>
<dbReference type="Pfam" id="PF07714">
    <property type="entry name" value="PK_Tyr_Ser-Thr"/>
    <property type="match status" value="1"/>
</dbReference>
<dbReference type="PANTHER" id="PTHR44329:SF140">
    <property type="entry name" value="INACTIVE PROTEIN TYROSINE KINASE PTKL"/>
    <property type="match status" value="1"/>
</dbReference>
<dbReference type="PANTHER" id="PTHR44329">
    <property type="entry name" value="SERINE/THREONINE-PROTEIN KINASE TNNI3K-RELATED"/>
    <property type="match status" value="1"/>
</dbReference>
<dbReference type="InterPro" id="IPR011009">
    <property type="entry name" value="Kinase-like_dom_sf"/>
</dbReference>
<organism evidence="2 3">
    <name type="scientific">Suillus placidus</name>
    <dbReference type="NCBI Taxonomy" id="48579"/>
    <lineage>
        <taxon>Eukaryota</taxon>
        <taxon>Fungi</taxon>
        <taxon>Dikarya</taxon>
        <taxon>Basidiomycota</taxon>
        <taxon>Agaricomycotina</taxon>
        <taxon>Agaricomycetes</taxon>
        <taxon>Agaricomycetidae</taxon>
        <taxon>Boletales</taxon>
        <taxon>Suillineae</taxon>
        <taxon>Suillaceae</taxon>
        <taxon>Suillus</taxon>
    </lineage>
</organism>
<reference evidence="2" key="1">
    <citation type="journal article" date="2020" name="New Phytol.">
        <title>Comparative genomics reveals dynamic genome evolution in host specialist ectomycorrhizal fungi.</title>
        <authorList>
            <person name="Lofgren L.A."/>
            <person name="Nguyen N.H."/>
            <person name="Vilgalys R."/>
            <person name="Ruytinx J."/>
            <person name="Liao H.L."/>
            <person name="Branco S."/>
            <person name="Kuo A."/>
            <person name="LaButti K."/>
            <person name="Lipzen A."/>
            <person name="Andreopoulos W."/>
            <person name="Pangilinan J."/>
            <person name="Riley R."/>
            <person name="Hundley H."/>
            <person name="Na H."/>
            <person name="Barry K."/>
            <person name="Grigoriev I.V."/>
            <person name="Stajich J.E."/>
            <person name="Kennedy P.G."/>
        </authorList>
    </citation>
    <scope>NUCLEOTIDE SEQUENCE</scope>
    <source>
        <strain evidence="2">DOB743</strain>
    </source>
</reference>
<dbReference type="GO" id="GO:0005524">
    <property type="term" value="F:ATP binding"/>
    <property type="evidence" value="ECO:0007669"/>
    <property type="project" value="InterPro"/>
</dbReference>
<proteinExistence type="predicted"/>
<dbReference type="SUPFAM" id="SSF56112">
    <property type="entry name" value="Protein kinase-like (PK-like)"/>
    <property type="match status" value="1"/>
</dbReference>
<sequence>RELAAWRRLSHPNIASLLGTTTGFGHPEGMVGMVSLWMKNGSLLTCLGTKNDVPLSKRLLWMKHIAEGLKYLHKHPIVHGDLTPLNVLIDDDEKAVLTDFGLSIILGGFTNLSATYTDAKTGAVAWAAPELFPDPPDSKGPNPSTQSDVYSFACLMYLIFTGSHLWNMTGPNAETKTMLRARTGDRPAKPGTIDTRYWSLIEQCWAELPSSRPKMSDVLMRL</sequence>
<keyword evidence="2" id="KW-0418">Kinase</keyword>
<dbReference type="InterPro" id="IPR051681">
    <property type="entry name" value="Ser/Thr_Kinases-Pseudokinases"/>
</dbReference>
<dbReference type="Gene3D" id="1.10.510.10">
    <property type="entry name" value="Transferase(Phosphotransferase) domain 1"/>
    <property type="match status" value="1"/>
</dbReference>
<evidence type="ECO:0000313" key="3">
    <source>
        <dbReference type="Proteomes" id="UP000714275"/>
    </source>
</evidence>
<dbReference type="PIRSF" id="PIRSF000654">
    <property type="entry name" value="Integrin-linked_kinase"/>
    <property type="match status" value="1"/>
</dbReference>
<evidence type="ECO:0000313" key="2">
    <source>
        <dbReference type="EMBL" id="KAG1778373.1"/>
    </source>
</evidence>
<keyword evidence="3" id="KW-1185">Reference proteome</keyword>
<dbReference type="PROSITE" id="PS00109">
    <property type="entry name" value="PROTEIN_KINASE_TYR"/>
    <property type="match status" value="1"/>
</dbReference>
<keyword evidence="2" id="KW-0808">Transferase</keyword>
<accession>A0A9P6ZX44</accession>
<feature type="non-terminal residue" evidence="2">
    <location>
        <position position="1"/>
    </location>
</feature>
<dbReference type="InterPro" id="IPR000719">
    <property type="entry name" value="Prot_kinase_dom"/>
</dbReference>
<gene>
    <name evidence="2" type="ORF">EV702DRAFT_968384</name>
</gene>
<feature type="domain" description="Protein kinase" evidence="1">
    <location>
        <begin position="1"/>
        <end position="222"/>
    </location>
</feature>
<protein>
    <submittedName>
        <fullName evidence="2">Kinase-like domain-containing protein</fullName>
    </submittedName>
</protein>
<dbReference type="EMBL" id="JABBWD010000016">
    <property type="protein sequence ID" value="KAG1778373.1"/>
    <property type="molecule type" value="Genomic_DNA"/>
</dbReference>
<dbReference type="InterPro" id="IPR001245">
    <property type="entry name" value="Ser-Thr/Tyr_kinase_cat_dom"/>
</dbReference>
<name>A0A9P6ZX44_9AGAM</name>
<dbReference type="OrthoDB" id="4062651at2759"/>
<dbReference type="Proteomes" id="UP000714275">
    <property type="component" value="Unassembled WGS sequence"/>
</dbReference>